<gene>
    <name evidence="4" type="ORF">CKO13_10585</name>
</gene>
<dbReference type="Proteomes" id="UP000738126">
    <property type="component" value="Unassembled WGS sequence"/>
</dbReference>
<dbReference type="SUPFAM" id="SSF52540">
    <property type="entry name" value="P-loop containing nucleoside triphosphate hydrolases"/>
    <property type="match status" value="1"/>
</dbReference>
<name>A0ABS1EA76_9GAMM</name>
<dbReference type="InterPro" id="IPR027417">
    <property type="entry name" value="P-loop_NTPase"/>
</dbReference>
<keyword evidence="5" id="KW-1185">Reference proteome</keyword>
<dbReference type="InterPro" id="IPR033875">
    <property type="entry name" value="FlhG"/>
</dbReference>
<evidence type="ECO:0000259" key="3">
    <source>
        <dbReference type="Pfam" id="PF01656"/>
    </source>
</evidence>
<dbReference type="PANTHER" id="PTHR43384:SF4">
    <property type="entry name" value="CELLULOSE BIOSYNTHESIS PROTEIN BCSQ-RELATED"/>
    <property type="match status" value="1"/>
</dbReference>
<evidence type="ECO:0000256" key="2">
    <source>
        <dbReference type="ARBA" id="ARBA00022840"/>
    </source>
</evidence>
<dbReference type="InterPro" id="IPR002586">
    <property type="entry name" value="CobQ/CobB/MinD/ParA_Nub-bd_dom"/>
</dbReference>
<dbReference type="PANTHER" id="PTHR43384">
    <property type="entry name" value="SEPTUM SITE-DETERMINING PROTEIN MIND HOMOLOG, CHLOROPLASTIC-RELATED"/>
    <property type="match status" value="1"/>
</dbReference>
<dbReference type="RefSeq" id="WP_274600685.1">
    <property type="nucleotide sequence ID" value="NZ_NRSH01000153.1"/>
</dbReference>
<proteinExistence type="predicted"/>
<evidence type="ECO:0000313" key="4">
    <source>
        <dbReference type="EMBL" id="MBK1727450.1"/>
    </source>
</evidence>
<reference evidence="4 5" key="1">
    <citation type="journal article" date="2020" name="Microorganisms">
        <title>Osmotic Adaptation and Compatible Solute Biosynthesis of Phototrophic Bacteria as Revealed from Genome Analyses.</title>
        <authorList>
            <person name="Imhoff J.F."/>
            <person name="Rahn T."/>
            <person name="Kunzel S."/>
            <person name="Keller A."/>
            <person name="Neulinger S.C."/>
        </authorList>
    </citation>
    <scope>NUCLEOTIDE SEQUENCE [LARGE SCALE GENOMIC DNA]</scope>
    <source>
        <strain evidence="4 5">DSM 15116</strain>
    </source>
</reference>
<sequence>MASTKPTKVIAITGGKGGVGKTNISVNLAASLTRLGSEVMLFDADLGLANVDVALGLSPERNLSHVIAGESSLEEILVDAPGGFTIVPAASGTQRMAELSASEHAGLIRCFSELNRDVDVLLVDTAAGISEGVVNFVRACRELIVVACDEPSSVTDAYALIKVLNRHGIERFHMVANRVRSRREGQRLHQKLAMATERFLDLNLDFIGAIPEDDRLRRAVQKQLPVVQTHPNSPSARAFHNLARRIDSWPAPAGATGGLEFFVERLIEYSTMSGEVS</sequence>
<keyword evidence="1" id="KW-0547">Nucleotide-binding</keyword>
<organism evidence="4 5">
    <name type="scientific">Halorhodospira neutriphila</name>
    <dbReference type="NCBI Taxonomy" id="168379"/>
    <lineage>
        <taxon>Bacteria</taxon>
        <taxon>Pseudomonadati</taxon>
        <taxon>Pseudomonadota</taxon>
        <taxon>Gammaproteobacteria</taxon>
        <taxon>Chromatiales</taxon>
        <taxon>Ectothiorhodospiraceae</taxon>
        <taxon>Halorhodospira</taxon>
    </lineage>
</organism>
<evidence type="ECO:0000313" key="5">
    <source>
        <dbReference type="Proteomes" id="UP000738126"/>
    </source>
</evidence>
<feature type="domain" description="CobQ/CobB/MinD/ParA nucleotide binding" evidence="3">
    <location>
        <begin position="10"/>
        <end position="226"/>
    </location>
</feature>
<evidence type="ECO:0000256" key="1">
    <source>
        <dbReference type="ARBA" id="ARBA00022741"/>
    </source>
</evidence>
<dbReference type="EMBL" id="NRSH01000153">
    <property type="protein sequence ID" value="MBK1727450.1"/>
    <property type="molecule type" value="Genomic_DNA"/>
</dbReference>
<comment type="caution">
    <text evidence="4">The sequence shown here is derived from an EMBL/GenBank/DDBJ whole genome shotgun (WGS) entry which is preliminary data.</text>
</comment>
<accession>A0ABS1EA76</accession>
<dbReference type="Gene3D" id="3.40.50.300">
    <property type="entry name" value="P-loop containing nucleotide triphosphate hydrolases"/>
    <property type="match status" value="1"/>
</dbReference>
<dbReference type="CDD" id="cd02038">
    <property type="entry name" value="FlhG-like"/>
    <property type="match status" value="1"/>
</dbReference>
<protein>
    <submittedName>
        <fullName evidence="4">Cobyrinic acid a,c-diamide synthase</fullName>
    </submittedName>
</protein>
<dbReference type="InterPro" id="IPR050625">
    <property type="entry name" value="ParA/MinD_ATPase"/>
</dbReference>
<dbReference type="Pfam" id="PF01656">
    <property type="entry name" value="CbiA"/>
    <property type="match status" value="1"/>
</dbReference>
<keyword evidence="2" id="KW-0067">ATP-binding</keyword>
<dbReference type="PIRSF" id="PIRSF003092">
    <property type="entry name" value="MinD"/>
    <property type="match status" value="1"/>
</dbReference>
<dbReference type="InterPro" id="IPR025501">
    <property type="entry name" value="MinD_FleN"/>
</dbReference>